<dbReference type="Pfam" id="PF24883">
    <property type="entry name" value="NPHP3_N"/>
    <property type="match status" value="1"/>
</dbReference>
<dbReference type="PANTHER" id="PTHR10039:SF14">
    <property type="entry name" value="NACHT DOMAIN-CONTAINING PROTEIN"/>
    <property type="match status" value="1"/>
</dbReference>
<dbReference type="Gene3D" id="3.40.50.300">
    <property type="entry name" value="P-loop containing nucleotide triphosphate hydrolases"/>
    <property type="match status" value="1"/>
</dbReference>
<gene>
    <name evidence="3" type="ORF">PENPOL_c003G01994</name>
</gene>
<proteinExistence type="predicted"/>
<dbReference type="InterPro" id="IPR027417">
    <property type="entry name" value="P-loop_NTPase"/>
</dbReference>
<protein>
    <recommendedName>
        <fullName evidence="2">NACHT domain-containing protein</fullName>
    </recommendedName>
</protein>
<dbReference type="EMBL" id="MDYM01000003">
    <property type="protein sequence ID" value="OQD67970.1"/>
    <property type="molecule type" value="Genomic_DNA"/>
</dbReference>
<evidence type="ECO:0000313" key="4">
    <source>
        <dbReference type="Proteomes" id="UP000191408"/>
    </source>
</evidence>
<evidence type="ECO:0000256" key="1">
    <source>
        <dbReference type="ARBA" id="ARBA00022737"/>
    </source>
</evidence>
<organism evidence="3 4">
    <name type="scientific">Penicillium polonicum</name>
    <dbReference type="NCBI Taxonomy" id="60169"/>
    <lineage>
        <taxon>Eukaryota</taxon>
        <taxon>Fungi</taxon>
        <taxon>Dikarya</taxon>
        <taxon>Ascomycota</taxon>
        <taxon>Pezizomycotina</taxon>
        <taxon>Eurotiomycetes</taxon>
        <taxon>Eurotiomycetidae</taxon>
        <taxon>Eurotiales</taxon>
        <taxon>Aspergillaceae</taxon>
        <taxon>Penicillium</taxon>
    </lineage>
</organism>
<dbReference type="SUPFAM" id="SSF52540">
    <property type="entry name" value="P-loop containing nucleoside triphosphate hydrolases"/>
    <property type="match status" value="1"/>
</dbReference>
<accession>A0A1V6NTJ4</accession>
<sequence length="792" mass="90835">MPSPNLTRLSDAFDKAKLDFLTSLKDPSLFNSIATVTSIDEVYAFTTQLQQDQSKRHGLRNLLKIKPFLDRLKEFASAIDVLVSAKPEILALIWGPIKFLLQMSDNLTKSFDAIVEAMAVIGNKLPLFEAYTMLFKGNDRVAQVLVLFYKDILDFYEIVLNFFSAKRWVFVFDSVWPRHKDKIGVVVSSIEQHCLLMTDEVTLENISGAYRARVEDMKRWQRQFEFHERQDFKSVEDYISPRLYDDELDRLQRTICDRTGRWLQREKTLKKWTDTSDESTKVVWLQGIPGAGKTHISSIIVDKLRGLSRTTLFAFISYKQGNTSTVSIIHSLIFQLVIGMEHFDEVLKQDLRAKLFHTFQSSQRNLKSNTRFARETLTELLTCVGPTYIIIDGLDELPESDRRVEILKELLDMLKASTETRLLISSRAQDEIAAVLKTTPNIIRVNDNNSGCIQAYVSVKSESWLAESGFDEHACSEIRSLLIPLAKKAKGMFLYARVVMDNIQMCHTSHQVQNELAVLPESLDEAYARVFQRLNDLPHSSKAMSRRALGWIGCSPIAIKIQELSFALSLNPDGEGELLRSENVMNIVRLCGPIVETLDDHVYFVHFTVKEYLFDKQDNQFVRELEANLDMAKTCLHYLSLNIFEVDSEPDMIRQNILSGSYRLHWFAATQWIVLVQNCAKLLGTRSPPDDLLRALSRFAHECENGNYETITELDSQPSDEFQIFRDSTPNIHELLHQELHFRRLDVGDWKLEEEDQEALRGPSVQMQVPYLPAPTDLIPDKISSRSALRSS</sequence>
<dbReference type="Pfam" id="PF24809">
    <property type="entry name" value="DUF7708"/>
    <property type="match status" value="1"/>
</dbReference>
<dbReference type="InterPro" id="IPR056884">
    <property type="entry name" value="NPHP3-like_N"/>
</dbReference>
<reference evidence="4" key="1">
    <citation type="journal article" date="2017" name="Nat. Microbiol.">
        <title>Global analysis of biosynthetic gene clusters reveals vast potential of secondary metabolite production in Penicillium species.</title>
        <authorList>
            <person name="Nielsen J.C."/>
            <person name="Grijseels S."/>
            <person name="Prigent S."/>
            <person name="Ji B."/>
            <person name="Dainat J."/>
            <person name="Nielsen K.F."/>
            <person name="Frisvad J.C."/>
            <person name="Workman M."/>
            <person name="Nielsen J."/>
        </authorList>
    </citation>
    <scope>NUCLEOTIDE SEQUENCE [LARGE SCALE GENOMIC DNA]</scope>
    <source>
        <strain evidence="4">IBT 4502</strain>
    </source>
</reference>
<feature type="domain" description="NACHT" evidence="2">
    <location>
        <begin position="281"/>
        <end position="427"/>
    </location>
</feature>
<evidence type="ECO:0000259" key="2">
    <source>
        <dbReference type="PROSITE" id="PS50837"/>
    </source>
</evidence>
<evidence type="ECO:0000313" key="3">
    <source>
        <dbReference type="EMBL" id="OQD67970.1"/>
    </source>
</evidence>
<dbReference type="PANTHER" id="PTHR10039">
    <property type="entry name" value="AMELOGENIN"/>
    <property type="match status" value="1"/>
</dbReference>
<dbReference type="AlphaFoldDB" id="A0A1V6NTJ4"/>
<dbReference type="InterPro" id="IPR007111">
    <property type="entry name" value="NACHT_NTPase"/>
</dbReference>
<dbReference type="InterPro" id="IPR056125">
    <property type="entry name" value="DUF7708"/>
</dbReference>
<keyword evidence="1" id="KW-0677">Repeat</keyword>
<keyword evidence="4" id="KW-1185">Reference proteome</keyword>
<name>A0A1V6NTJ4_PENPO</name>
<dbReference type="PROSITE" id="PS50837">
    <property type="entry name" value="NACHT"/>
    <property type="match status" value="1"/>
</dbReference>
<comment type="caution">
    <text evidence="3">The sequence shown here is derived from an EMBL/GenBank/DDBJ whole genome shotgun (WGS) entry which is preliminary data.</text>
</comment>
<dbReference type="Proteomes" id="UP000191408">
    <property type="component" value="Unassembled WGS sequence"/>
</dbReference>
<dbReference type="STRING" id="60169.A0A1V6NTJ4"/>
<dbReference type="OrthoDB" id="21416at2759"/>